<accession>A0A067KLD8</accession>
<keyword evidence="3" id="KW-1185">Reference proteome</keyword>
<evidence type="ECO:0000256" key="1">
    <source>
        <dbReference type="SAM" id="MobiDB-lite"/>
    </source>
</evidence>
<dbReference type="AlphaFoldDB" id="A0A067KLD8"/>
<dbReference type="EMBL" id="KK914476">
    <property type="protein sequence ID" value="KDP35793.1"/>
    <property type="molecule type" value="Genomic_DNA"/>
</dbReference>
<feature type="region of interest" description="Disordered" evidence="1">
    <location>
        <begin position="58"/>
        <end position="78"/>
    </location>
</feature>
<gene>
    <name evidence="2" type="ORF">JCGZ_10429</name>
</gene>
<evidence type="ECO:0000313" key="3">
    <source>
        <dbReference type="Proteomes" id="UP000027138"/>
    </source>
</evidence>
<proteinExistence type="predicted"/>
<feature type="compositionally biased region" description="Basic and acidic residues" evidence="1">
    <location>
        <begin position="58"/>
        <end position="68"/>
    </location>
</feature>
<protein>
    <submittedName>
        <fullName evidence="2">Uncharacterized protein</fullName>
    </submittedName>
</protein>
<reference evidence="2 3" key="1">
    <citation type="journal article" date="2014" name="PLoS ONE">
        <title>Global Analysis of Gene Expression Profiles in Physic Nut (Jatropha curcas L.) Seedlings Exposed to Salt Stress.</title>
        <authorList>
            <person name="Zhang L."/>
            <person name="Zhang C."/>
            <person name="Wu P."/>
            <person name="Chen Y."/>
            <person name="Li M."/>
            <person name="Jiang H."/>
            <person name="Wu G."/>
        </authorList>
    </citation>
    <scope>NUCLEOTIDE SEQUENCE [LARGE SCALE GENOMIC DNA]</scope>
    <source>
        <strain evidence="3">cv. GZQX0401</strain>
        <tissue evidence="2">Young leaves</tissue>
    </source>
</reference>
<organism evidence="2 3">
    <name type="scientific">Jatropha curcas</name>
    <name type="common">Barbados nut</name>
    <dbReference type="NCBI Taxonomy" id="180498"/>
    <lineage>
        <taxon>Eukaryota</taxon>
        <taxon>Viridiplantae</taxon>
        <taxon>Streptophyta</taxon>
        <taxon>Embryophyta</taxon>
        <taxon>Tracheophyta</taxon>
        <taxon>Spermatophyta</taxon>
        <taxon>Magnoliopsida</taxon>
        <taxon>eudicotyledons</taxon>
        <taxon>Gunneridae</taxon>
        <taxon>Pentapetalae</taxon>
        <taxon>rosids</taxon>
        <taxon>fabids</taxon>
        <taxon>Malpighiales</taxon>
        <taxon>Euphorbiaceae</taxon>
        <taxon>Crotonoideae</taxon>
        <taxon>Jatropheae</taxon>
        <taxon>Jatropha</taxon>
    </lineage>
</organism>
<sequence>MSSWRRSLERRLMLWTHPLINLLLANLLLRRRMNLYPSVPKNSGGTNNGCALAKERYQPSHRREESVHHPSKAPLQTSWPTGRLTMTLNIIFGTISRMTYLGVYKTDASHAPQSLTGIGGSKGTRGIAFNVAPQNTYIGVTMVPQAAGNHVP</sequence>
<name>A0A067KLD8_JATCU</name>
<dbReference type="Proteomes" id="UP000027138">
    <property type="component" value="Unassembled WGS sequence"/>
</dbReference>
<evidence type="ECO:0000313" key="2">
    <source>
        <dbReference type="EMBL" id="KDP35793.1"/>
    </source>
</evidence>